<dbReference type="Pfam" id="PF07282">
    <property type="entry name" value="Cas12f1-like_TNB"/>
    <property type="match status" value="1"/>
</dbReference>
<sequence>MPRFAVENLNIKGMVKNRKLSRAISDCGWGMFITTLRYKCEWNGKNLLTIDRFAPSSKTCSSCGLKQEKMPLKVREWQCECGAVHDRDHNAAIMIKQFALADALGHSTCVKSSPVAIPISVGATAKEVVSVPSGSQEAPTRATTVV</sequence>
<dbReference type="NCBIfam" id="NF040570">
    <property type="entry name" value="guided_TnpB"/>
    <property type="match status" value="1"/>
</dbReference>
<evidence type="ECO:0000313" key="3">
    <source>
        <dbReference type="EMBL" id="MBU2713705.1"/>
    </source>
</evidence>
<comment type="caution">
    <text evidence="3">The sequence shown here is derived from an EMBL/GenBank/DDBJ whole genome shotgun (WGS) entry which is preliminary data.</text>
</comment>
<keyword evidence="4" id="KW-1185">Reference proteome</keyword>
<evidence type="ECO:0000313" key="4">
    <source>
        <dbReference type="Proteomes" id="UP000690515"/>
    </source>
</evidence>
<feature type="domain" description="Cas12f1-like TNB" evidence="2">
    <location>
        <begin position="29"/>
        <end position="95"/>
    </location>
</feature>
<organism evidence="3 4">
    <name type="scientific">Zooshikella harenae</name>
    <dbReference type="NCBI Taxonomy" id="2827238"/>
    <lineage>
        <taxon>Bacteria</taxon>
        <taxon>Pseudomonadati</taxon>
        <taxon>Pseudomonadota</taxon>
        <taxon>Gammaproteobacteria</taxon>
        <taxon>Oceanospirillales</taxon>
        <taxon>Zooshikellaceae</taxon>
        <taxon>Zooshikella</taxon>
    </lineage>
</organism>
<dbReference type="EMBL" id="JAGSOY010000097">
    <property type="protein sequence ID" value="MBU2713705.1"/>
    <property type="molecule type" value="Genomic_DNA"/>
</dbReference>
<protein>
    <submittedName>
        <fullName evidence="3">Transposase</fullName>
    </submittedName>
</protein>
<evidence type="ECO:0000256" key="1">
    <source>
        <dbReference type="ARBA" id="ARBA00023125"/>
    </source>
</evidence>
<reference evidence="3 4" key="1">
    <citation type="submission" date="2021-04" db="EMBL/GenBank/DDBJ databases">
        <authorList>
            <person name="Pira H."/>
            <person name="Risdian C."/>
            <person name="Wink J."/>
        </authorList>
    </citation>
    <scope>NUCLEOTIDE SEQUENCE [LARGE SCALE GENOMIC DNA]</scope>
    <source>
        <strain evidence="3 4">WH53</strain>
    </source>
</reference>
<name>A0ABS5ZIE3_9GAMM</name>
<dbReference type="Proteomes" id="UP000690515">
    <property type="component" value="Unassembled WGS sequence"/>
</dbReference>
<dbReference type="InterPro" id="IPR010095">
    <property type="entry name" value="Cas12f1-like_TNB"/>
</dbReference>
<evidence type="ECO:0000259" key="2">
    <source>
        <dbReference type="Pfam" id="PF07282"/>
    </source>
</evidence>
<gene>
    <name evidence="3" type="ORF">KCG35_21830</name>
</gene>
<accession>A0ABS5ZIE3</accession>
<proteinExistence type="predicted"/>
<keyword evidence="1" id="KW-0238">DNA-binding</keyword>